<gene>
    <name evidence="2" type="ORF">E9228_002796</name>
</gene>
<feature type="domain" description="HTH cro/C1-type" evidence="1">
    <location>
        <begin position="40"/>
        <end position="76"/>
    </location>
</feature>
<dbReference type="InterPro" id="IPR001387">
    <property type="entry name" value="Cro/C1-type_HTH"/>
</dbReference>
<dbReference type="InterPro" id="IPR010982">
    <property type="entry name" value="Lambda_DNA-bd_dom_sf"/>
</dbReference>
<organism evidence="2 3">
    <name type="scientific">Curtobacterium salicis</name>
    <dbReference type="NCBI Taxonomy" id="1779862"/>
    <lineage>
        <taxon>Bacteria</taxon>
        <taxon>Bacillati</taxon>
        <taxon>Actinomycetota</taxon>
        <taxon>Actinomycetes</taxon>
        <taxon>Micrococcales</taxon>
        <taxon>Microbacteriaceae</taxon>
        <taxon>Curtobacterium</taxon>
    </lineage>
</organism>
<name>A0ABX0T9C4_9MICO</name>
<dbReference type="Proteomes" id="UP001318300">
    <property type="component" value="Unassembled WGS sequence"/>
</dbReference>
<sequence length="193" mass="21083">MQNSDEQTLEQRFGQMVYETRRVLRVSQKDLAANLEQLGLHLDASAISRIEKGTRALRLSEAATIASTLGFALADVEAPSDPAEIFAIRSKMVENGVAAAEEGMRAFVEGLEEMSWLIDRAPHVLAALGGDGLDAPTSFVSYIEWLTARWLRDGPSGFVELLGPEVEAARTMLTVMASSIVREPGRIRLPARD</sequence>
<dbReference type="Gene3D" id="1.10.260.40">
    <property type="entry name" value="lambda repressor-like DNA-binding domains"/>
    <property type="match status" value="1"/>
</dbReference>
<dbReference type="PROSITE" id="PS50943">
    <property type="entry name" value="HTH_CROC1"/>
    <property type="match status" value="1"/>
</dbReference>
<dbReference type="RefSeq" id="WP_166781135.1">
    <property type="nucleotide sequence ID" value="NZ_JAAOYO010000004.1"/>
</dbReference>
<proteinExistence type="predicted"/>
<dbReference type="EMBL" id="JAAOYO010000004">
    <property type="protein sequence ID" value="NII42138.1"/>
    <property type="molecule type" value="Genomic_DNA"/>
</dbReference>
<dbReference type="CDD" id="cd00093">
    <property type="entry name" value="HTH_XRE"/>
    <property type="match status" value="1"/>
</dbReference>
<comment type="caution">
    <text evidence="2">The sequence shown here is derived from an EMBL/GenBank/DDBJ whole genome shotgun (WGS) entry which is preliminary data.</text>
</comment>
<evidence type="ECO:0000313" key="3">
    <source>
        <dbReference type="Proteomes" id="UP001318300"/>
    </source>
</evidence>
<evidence type="ECO:0000313" key="2">
    <source>
        <dbReference type="EMBL" id="NII42138.1"/>
    </source>
</evidence>
<accession>A0ABX0T9C4</accession>
<reference evidence="2 3" key="1">
    <citation type="submission" date="2020-03" db="EMBL/GenBank/DDBJ databases">
        <title>Above-ground endophytic microbial communities from plants in different locations in the United States.</title>
        <authorList>
            <person name="Frank C."/>
        </authorList>
    </citation>
    <scope>NUCLEOTIDE SEQUENCE [LARGE SCALE GENOMIC DNA]</scope>
    <source>
        <strain evidence="2 3">WW7</strain>
    </source>
</reference>
<evidence type="ECO:0000259" key="1">
    <source>
        <dbReference type="PROSITE" id="PS50943"/>
    </source>
</evidence>
<dbReference type="SUPFAM" id="SSF47413">
    <property type="entry name" value="lambda repressor-like DNA-binding domains"/>
    <property type="match status" value="1"/>
</dbReference>
<keyword evidence="3" id="KW-1185">Reference proteome</keyword>
<protein>
    <submittedName>
        <fullName evidence="2">Transcriptional regulator with XRE-family HTH domain</fullName>
    </submittedName>
</protein>